<evidence type="ECO:0000313" key="5">
    <source>
        <dbReference type="Proteomes" id="UP000187735"/>
    </source>
</evidence>
<feature type="transmembrane region" description="Helical" evidence="2">
    <location>
        <begin position="1020"/>
        <end position="1041"/>
    </location>
</feature>
<name>A0A1P8WD63_9PLAN</name>
<keyword evidence="2" id="KW-1133">Transmembrane helix</keyword>
<dbReference type="KEGG" id="fmr:Fuma_01619"/>
<dbReference type="STRING" id="1891926.Fuma_01619"/>
<keyword evidence="5" id="KW-1185">Reference proteome</keyword>
<sequence precursor="true">MPSAASLFRWLLAVSIISSTVVAQDDTDEVASDTASTAESSSDDSSDVIEWDRLIYVPFKELQKVFDNQNASAVIPYAEYLELLKNYLDRAPNAAASPDAVITQSTYAGAVEKDVVRLTATLKVTVLKEKGWARLPLNFGSAAVGKITADDDEKVFLRGIADGQYELLLNGPGQYSLDIELLATVKTSPESRSFALNCPSVGISELELTIPEPDQSIEIAPLQVLLPTDNENQQQTTVKASLGATKHFEVRWNPKAGSKPIMDLLASVANNTSVRIEKGLVQTTTLLNYEVLRGELTEVTVNVPADARIIDVVSTNGRIRNWNAEKIGETHQQLRIELLTPATGQFQVGVQTERTPDGDTLQLVGKSEDGKLQGIHAEGVVRESGRISVTTDSSLTTVVTSQSGVKRIDAARATKGAAAEQQAWEFSGTTGTLIVQTKPVEPRLLVEQGTRVVFDDDELRLTSQLTYTVERAGVFQLNLSYPESLTIDTVRADGMSEFNVDKATGKLTLSLTQKRMGKINVDITAHQAFDAAADNVETEIPTITPLNVERESGQIGIFAPQFLDAVTVDEKVTGVFPGQATDPQAIGRAIRVSSWKYTQRPFTLTVRTSPRPAQLSGSVATTASVEPDVVKVSSVVKFDVRNAGLDTYRVAVPEAVADDVRFRSLNPNHTIQQRDKATEAEDGWVTWTLVLQNEVTGEVQVAADWELPLQDMLDEDAEQTFELQPVRILTPFTDEQGDKRKVTLTQTRGEMRLLRHESLSITATGAGDTIEKIDVRELELMEQSGYLAFRYFSQPASATVTIRKHEIHEVVATVVSKSAIEIVTDEQTIASYRCRFMITTSERQRLRIDLPQGADLQAPLLNSSRTTFEAATDAEVEEGREAYYVNISREATSDEAFLLTVQFRCPITDADLYPYDRRGGKQVLRLPAIGDSSGGTVVQETRVAVWGPKDVAFVGEPNNWSIIGRQQWQLLNPLVSPSAPREAEALNTWIGGGTTGEFARQGNVSVYRALGRQSVIRITWWNRPFLVAIISGALLFIGFILRRTSWENRITMVIIGCLAVAVWSLKDSSETLQFLSAGSLGLVAVAGIWLAGLFGGNSHNRDHASPAAEPDASGAATVAAATSPAPVMSPPNPAPTATKPTEADASASPPTPPGTVTPSPDVKKMIDDLMGGKS</sequence>
<dbReference type="AlphaFoldDB" id="A0A1P8WD63"/>
<organism evidence="4 5">
    <name type="scientific">Fuerstiella marisgermanici</name>
    <dbReference type="NCBI Taxonomy" id="1891926"/>
    <lineage>
        <taxon>Bacteria</taxon>
        <taxon>Pseudomonadati</taxon>
        <taxon>Planctomycetota</taxon>
        <taxon>Planctomycetia</taxon>
        <taxon>Planctomycetales</taxon>
        <taxon>Planctomycetaceae</taxon>
        <taxon>Fuerstiella</taxon>
    </lineage>
</organism>
<dbReference type="RefSeq" id="WP_077023684.1">
    <property type="nucleotide sequence ID" value="NZ_CP017641.1"/>
</dbReference>
<proteinExistence type="predicted"/>
<evidence type="ECO:0000313" key="4">
    <source>
        <dbReference type="EMBL" id="APZ92018.1"/>
    </source>
</evidence>
<feature type="transmembrane region" description="Helical" evidence="2">
    <location>
        <begin position="1048"/>
        <end position="1065"/>
    </location>
</feature>
<feature type="region of interest" description="Disordered" evidence="1">
    <location>
        <begin position="1101"/>
        <end position="1174"/>
    </location>
</feature>
<keyword evidence="2" id="KW-0472">Membrane</keyword>
<keyword evidence="3" id="KW-0732">Signal</keyword>
<feature type="compositionally biased region" description="Low complexity" evidence="1">
    <location>
        <begin position="1135"/>
        <end position="1148"/>
    </location>
</feature>
<dbReference type="EMBL" id="CP017641">
    <property type="protein sequence ID" value="APZ92018.1"/>
    <property type="molecule type" value="Genomic_DNA"/>
</dbReference>
<accession>A0A1P8WD63</accession>
<reference evidence="4 5" key="1">
    <citation type="journal article" date="2016" name="Front. Microbiol.">
        <title>Fuerstia marisgermanicae gen. nov., sp. nov., an Unusual Member of the Phylum Planctomycetes from the German Wadden Sea.</title>
        <authorList>
            <person name="Kohn T."/>
            <person name="Heuer A."/>
            <person name="Jogler M."/>
            <person name="Vollmers J."/>
            <person name="Boedeker C."/>
            <person name="Bunk B."/>
            <person name="Rast P."/>
            <person name="Borchert D."/>
            <person name="Glockner I."/>
            <person name="Freese H.M."/>
            <person name="Klenk H.P."/>
            <person name="Overmann J."/>
            <person name="Kaster A.K."/>
            <person name="Rohde M."/>
            <person name="Wiegand S."/>
            <person name="Jogler C."/>
        </authorList>
    </citation>
    <scope>NUCLEOTIDE SEQUENCE [LARGE SCALE GENOMIC DNA]</scope>
    <source>
        <strain evidence="4 5">NH11</strain>
    </source>
</reference>
<evidence type="ECO:0000256" key="1">
    <source>
        <dbReference type="SAM" id="MobiDB-lite"/>
    </source>
</evidence>
<dbReference type="OrthoDB" id="207197at2"/>
<evidence type="ECO:0000256" key="3">
    <source>
        <dbReference type="SAM" id="SignalP"/>
    </source>
</evidence>
<gene>
    <name evidence="4" type="ORF">Fuma_01619</name>
</gene>
<feature type="transmembrane region" description="Helical" evidence="2">
    <location>
        <begin position="1071"/>
        <end position="1094"/>
    </location>
</feature>
<evidence type="ECO:0000256" key="2">
    <source>
        <dbReference type="SAM" id="Phobius"/>
    </source>
</evidence>
<feature type="chain" id="PRO_5012636854" evidence="3">
    <location>
        <begin position="24"/>
        <end position="1174"/>
    </location>
</feature>
<keyword evidence="2" id="KW-0812">Transmembrane</keyword>
<feature type="signal peptide" evidence="3">
    <location>
        <begin position="1"/>
        <end position="23"/>
    </location>
</feature>
<dbReference type="Proteomes" id="UP000187735">
    <property type="component" value="Chromosome"/>
</dbReference>
<feature type="compositionally biased region" description="Low complexity" evidence="1">
    <location>
        <begin position="1112"/>
        <end position="1126"/>
    </location>
</feature>
<protein>
    <submittedName>
        <fullName evidence="4">Uncharacterized protein</fullName>
    </submittedName>
</protein>